<dbReference type="RefSeq" id="WP_005435521.1">
    <property type="nucleotide sequence ID" value="NZ_JH815516.1"/>
</dbReference>
<dbReference type="NCBIfam" id="NF004281">
    <property type="entry name" value="PRK05690.1"/>
    <property type="match status" value="1"/>
</dbReference>
<keyword evidence="2" id="KW-0808">Transferase</keyword>
<dbReference type="Gene3D" id="3.40.50.720">
    <property type="entry name" value="NAD(P)-binding Rossmann-like Domain"/>
    <property type="match status" value="1"/>
</dbReference>
<evidence type="ECO:0000256" key="9">
    <source>
        <dbReference type="ARBA" id="ARBA00073635"/>
    </source>
</evidence>
<dbReference type="STRING" id="742823.HMPREF9465_01433"/>
<dbReference type="GO" id="GO:0005829">
    <property type="term" value="C:cytosol"/>
    <property type="evidence" value="ECO:0007669"/>
    <property type="project" value="TreeGrafter"/>
</dbReference>
<evidence type="ECO:0000256" key="6">
    <source>
        <dbReference type="ARBA" id="ARBA00055169"/>
    </source>
</evidence>
<evidence type="ECO:0000256" key="5">
    <source>
        <dbReference type="ARBA" id="ARBA00052218"/>
    </source>
</evidence>
<dbReference type="SUPFAM" id="SSF69572">
    <property type="entry name" value="Activating enzymes of the ubiquitin-like proteins"/>
    <property type="match status" value="1"/>
</dbReference>
<dbReference type="Proteomes" id="UP000005835">
    <property type="component" value="Unassembled WGS sequence"/>
</dbReference>
<dbReference type="GO" id="GO:0008146">
    <property type="term" value="F:sulfotransferase activity"/>
    <property type="evidence" value="ECO:0007669"/>
    <property type="project" value="TreeGrafter"/>
</dbReference>
<evidence type="ECO:0000256" key="10">
    <source>
        <dbReference type="ARBA" id="ARBA00075110"/>
    </source>
</evidence>
<dbReference type="HOGENOM" id="CLU_013325_10_3_4"/>
<dbReference type="Pfam" id="PF00899">
    <property type="entry name" value="ThiF"/>
    <property type="match status" value="1"/>
</dbReference>
<feature type="domain" description="THIF-type NAD/FAD binding fold" evidence="13">
    <location>
        <begin position="22"/>
        <end position="257"/>
    </location>
</feature>
<comment type="subunit">
    <text evidence="7">Homodimer. Forms a stable heterotetrameric complex of 2 MoeB and 2 MoaD during adenylation of MoaD.</text>
</comment>
<evidence type="ECO:0000256" key="4">
    <source>
        <dbReference type="ARBA" id="ARBA00022840"/>
    </source>
</evidence>
<dbReference type="InterPro" id="IPR045886">
    <property type="entry name" value="ThiF/MoeB/HesA"/>
</dbReference>
<dbReference type="AlphaFoldDB" id="K1KGV8"/>
<dbReference type="GO" id="GO:0005524">
    <property type="term" value="F:ATP binding"/>
    <property type="evidence" value="ECO:0007669"/>
    <property type="project" value="UniProtKB-KW"/>
</dbReference>
<dbReference type="InterPro" id="IPR000594">
    <property type="entry name" value="ThiF_NAD_FAD-bd"/>
</dbReference>
<evidence type="ECO:0000256" key="8">
    <source>
        <dbReference type="ARBA" id="ARBA00066884"/>
    </source>
</evidence>
<keyword evidence="15" id="KW-1185">Reference proteome</keyword>
<dbReference type="PANTHER" id="PTHR10953">
    <property type="entry name" value="UBIQUITIN-ACTIVATING ENZYME E1"/>
    <property type="match status" value="1"/>
</dbReference>
<name>K1KGV8_9BURK</name>
<evidence type="ECO:0000256" key="12">
    <source>
        <dbReference type="ARBA" id="ARBA00078531"/>
    </source>
</evidence>
<gene>
    <name evidence="14" type="ORF">HMPREF9465_01433</name>
</gene>
<dbReference type="OrthoDB" id="9804286at2"/>
<evidence type="ECO:0000256" key="11">
    <source>
        <dbReference type="ARBA" id="ARBA00075328"/>
    </source>
</evidence>
<evidence type="ECO:0000313" key="15">
    <source>
        <dbReference type="Proteomes" id="UP000005835"/>
    </source>
</evidence>
<dbReference type="FunFam" id="3.40.50.720:FF:000033">
    <property type="entry name" value="Adenylyltransferase and sulfurtransferase MOCS3"/>
    <property type="match status" value="1"/>
</dbReference>
<dbReference type="PATRIC" id="fig|742823.3.peg.1424"/>
<proteinExistence type="inferred from homology"/>
<evidence type="ECO:0000256" key="7">
    <source>
        <dbReference type="ARBA" id="ARBA00063809"/>
    </source>
</evidence>
<dbReference type="PANTHER" id="PTHR10953:SF102">
    <property type="entry name" value="ADENYLYLTRANSFERASE AND SULFURTRANSFERASE MOCS3"/>
    <property type="match status" value="1"/>
</dbReference>
<dbReference type="EMBL" id="ADMG01000033">
    <property type="protein sequence ID" value="EKB30954.1"/>
    <property type="molecule type" value="Genomic_DNA"/>
</dbReference>
<reference evidence="14 15" key="1">
    <citation type="submission" date="2012-05" db="EMBL/GenBank/DDBJ databases">
        <title>The Genome Sequence of Sutterella wadsworthensis 2_1_59BFAA.</title>
        <authorList>
            <consortium name="The Broad Institute Genome Sequencing Platform"/>
            <person name="Earl A."/>
            <person name="Ward D."/>
            <person name="Feldgarden M."/>
            <person name="Gevers D."/>
            <person name="Daigneault M."/>
            <person name="Strauss J."/>
            <person name="Allen-Vercoe E."/>
            <person name="Walker B."/>
            <person name="Young S.K."/>
            <person name="Zeng Q."/>
            <person name="Gargeya S."/>
            <person name="Fitzgerald M."/>
            <person name="Haas B."/>
            <person name="Abouelleil A."/>
            <person name="Alvarado L."/>
            <person name="Arachchi H.M."/>
            <person name="Berlin A.M."/>
            <person name="Chapman S.B."/>
            <person name="Goldberg J."/>
            <person name="Griggs A."/>
            <person name="Gujja S."/>
            <person name="Hansen M."/>
            <person name="Howarth C."/>
            <person name="Imamovic A."/>
            <person name="Larimer J."/>
            <person name="McCowen C."/>
            <person name="Montmayeur A."/>
            <person name="Murphy C."/>
            <person name="Neiman D."/>
            <person name="Pearson M."/>
            <person name="Priest M."/>
            <person name="Roberts A."/>
            <person name="Saif S."/>
            <person name="Shea T."/>
            <person name="Sisk P."/>
            <person name="Sykes S."/>
            <person name="Wortman J."/>
            <person name="Nusbaum C."/>
            <person name="Birren B."/>
        </authorList>
    </citation>
    <scope>NUCLEOTIDE SEQUENCE [LARGE SCALE GENOMIC DNA]</scope>
    <source>
        <strain evidence="14 15">2_1_59BFAA</strain>
    </source>
</reference>
<keyword evidence="3" id="KW-0547">Nucleotide-binding</keyword>
<dbReference type="GO" id="GO:0004792">
    <property type="term" value="F:thiosulfate-cyanide sulfurtransferase activity"/>
    <property type="evidence" value="ECO:0007669"/>
    <property type="project" value="TreeGrafter"/>
</dbReference>
<dbReference type="eggNOG" id="COG0476">
    <property type="taxonomic scope" value="Bacteria"/>
</dbReference>
<organism evidence="14 15">
    <name type="scientific">Sutterella wadsworthensis 2_1_59BFAA</name>
    <dbReference type="NCBI Taxonomy" id="742823"/>
    <lineage>
        <taxon>Bacteria</taxon>
        <taxon>Pseudomonadati</taxon>
        <taxon>Pseudomonadota</taxon>
        <taxon>Betaproteobacteria</taxon>
        <taxon>Burkholderiales</taxon>
        <taxon>Sutterellaceae</taxon>
        <taxon>Sutterella</taxon>
    </lineage>
</organism>
<protein>
    <recommendedName>
        <fullName evidence="9">Molybdopterin-synthase adenylyltransferase</fullName>
        <ecNumber evidence="8">2.7.7.80</ecNumber>
    </recommendedName>
    <alternativeName>
        <fullName evidence="12">MoaD protein adenylase</fullName>
    </alternativeName>
    <alternativeName>
        <fullName evidence="10">Molybdopterin-converting factor subunit 1 adenylase</fullName>
    </alternativeName>
    <alternativeName>
        <fullName evidence="11">Sulfur carrier protein MoaD adenylyltransferase</fullName>
    </alternativeName>
</protein>
<comment type="caution">
    <text evidence="14">The sequence shown here is derived from an EMBL/GenBank/DDBJ whole genome shotgun (WGS) entry which is preliminary data.</text>
</comment>
<comment type="similarity">
    <text evidence="1">Belongs to the HesA/MoeB/ThiF family.</text>
</comment>
<comment type="function">
    <text evidence="6">Catalyzes the adenylation by ATP of the carboxyl group of the C-terminal glycine of sulfur carrier protein MoaD.</text>
</comment>
<dbReference type="GO" id="GO:0008641">
    <property type="term" value="F:ubiquitin-like modifier activating enzyme activity"/>
    <property type="evidence" value="ECO:0007669"/>
    <property type="project" value="InterPro"/>
</dbReference>
<accession>K1KGV8</accession>
<evidence type="ECO:0000313" key="14">
    <source>
        <dbReference type="EMBL" id="EKB30954.1"/>
    </source>
</evidence>
<dbReference type="InterPro" id="IPR035985">
    <property type="entry name" value="Ubiquitin-activating_enz"/>
</dbReference>
<dbReference type="EC" id="2.7.7.80" evidence="8"/>
<evidence type="ECO:0000256" key="3">
    <source>
        <dbReference type="ARBA" id="ARBA00022741"/>
    </source>
</evidence>
<evidence type="ECO:0000256" key="2">
    <source>
        <dbReference type="ARBA" id="ARBA00022679"/>
    </source>
</evidence>
<sequence length="262" mass="27707">MKDLEHEASGNVFPGDLRERVSRQMILRELGEKGQAAISSAHFLVIGAGGLGSPAILYLAAAGAGTITVVDADTVSVSNLSRQILHTTSTVNVNKAKSAAIAVERLNPHCRIIPVPEFADAVKLKALVKNVDVILDCTDNLATRIAVSRAAHDAGKPLVFASAVRFSGQLTVFDPSVPESPCFECIFEEDDPGNDVKAAAVGVFSSVTGIVGTLQATEALKIAAGIGSTLCGRMLFIDALNMQFDTIKVKRRKRCPVCGERH</sequence>
<comment type="catalytic activity">
    <reaction evidence="5">
        <text>[molybdopterin-synthase sulfur-carrier protein]-C-terminal Gly-Gly + ATP + H(+) = [molybdopterin-synthase sulfur-carrier protein]-C-terminal Gly-Gly-AMP + diphosphate</text>
        <dbReference type="Rhea" id="RHEA:43616"/>
        <dbReference type="Rhea" id="RHEA-COMP:12159"/>
        <dbReference type="Rhea" id="RHEA-COMP:12202"/>
        <dbReference type="ChEBI" id="CHEBI:15378"/>
        <dbReference type="ChEBI" id="CHEBI:30616"/>
        <dbReference type="ChEBI" id="CHEBI:33019"/>
        <dbReference type="ChEBI" id="CHEBI:90618"/>
        <dbReference type="ChEBI" id="CHEBI:90778"/>
        <dbReference type="EC" id="2.7.7.80"/>
    </reaction>
</comment>
<dbReference type="GO" id="GO:0061605">
    <property type="term" value="F:molybdopterin-synthase adenylyltransferase activity"/>
    <property type="evidence" value="ECO:0007669"/>
    <property type="project" value="UniProtKB-EC"/>
</dbReference>
<dbReference type="CDD" id="cd00757">
    <property type="entry name" value="ThiF_MoeB_HesA_family"/>
    <property type="match status" value="1"/>
</dbReference>
<evidence type="ECO:0000256" key="1">
    <source>
        <dbReference type="ARBA" id="ARBA00009919"/>
    </source>
</evidence>
<keyword evidence="4" id="KW-0067">ATP-binding</keyword>
<evidence type="ECO:0000259" key="13">
    <source>
        <dbReference type="Pfam" id="PF00899"/>
    </source>
</evidence>